<dbReference type="Pfam" id="PF00939">
    <property type="entry name" value="Na_sulph_symp"/>
    <property type="match status" value="1"/>
</dbReference>
<feature type="transmembrane region" description="Helical" evidence="8">
    <location>
        <begin position="137"/>
        <end position="156"/>
    </location>
</feature>
<keyword evidence="5 8" id="KW-1133">Transmembrane helix</keyword>
<evidence type="ECO:0000256" key="4">
    <source>
        <dbReference type="ARBA" id="ARBA00022692"/>
    </source>
</evidence>
<feature type="transmembrane region" description="Helical" evidence="8">
    <location>
        <begin position="439"/>
        <end position="462"/>
    </location>
</feature>
<evidence type="ECO:0000256" key="8">
    <source>
        <dbReference type="SAM" id="Phobius"/>
    </source>
</evidence>
<comment type="similarity">
    <text evidence="2">Belongs to the SLC13A/DASS transporter (TC 2.A.47) family. NADC subfamily.</text>
</comment>
<evidence type="ECO:0000256" key="7">
    <source>
        <dbReference type="ARBA" id="ARBA00031174"/>
    </source>
</evidence>
<dbReference type="InterPro" id="IPR001898">
    <property type="entry name" value="SLC13A/DASS"/>
</dbReference>
<proteinExistence type="inferred from homology"/>
<keyword evidence="6 8" id="KW-0472">Membrane</keyword>
<evidence type="ECO:0000313" key="10">
    <source>
        <dbReference type="EMBL" id="MCI2242623.1"/>
    </source>
</evidence>
<organism evidence="10 11">
    <name type="scientific">Adlercreutzia faecimuris</name>
    <dbReference type="NCBI Taxonomy" id="2897341"/>
    <lineage>
        <taxon>Bacteria</taxon>
        <taxon>Bacillati</taxon>
        <taxon>Actinomycetota</taxon>
        <taxon>Coriobacteriia</taxon>
        <taxon>Eggerthellales</taxon>
        <taxon>Eggerthellaceae</taxon>
        <taxon>Adlercreutzia</taxon>
    </lineage>
</organism>
<reference evidence="10" key="1">
    <citation type="submission" date="2021-11" db="EMBL/GenBank/DDBJ databases">
        <title>A Novel Adlercreutzia Species, isolated from a Allomyrina dichotoma larva feces.</title>
        <authorList>
            <person name="Suh M.K."/>
        </authorList>
    </citation>
    <scope>NUCLEOTIDE SEQUENCE</scope>
    <source>
        <strain evidence="10">JBNU-10</strain>
    </source>
</reference>
<keyword evidence="9" id="KW-0732">Signal</keyword>
<evidence type="ECO:0000313" key="11">
    <source>
        <dbReference type="Proteomes" id="UP001430755"/>
    </source>
</evidence>
<feature type="transmembrane region" description="Helical" evidence="8">
    <location>
        <begin position="405"/>
        <end position="427"/>
    </location>
</feature>
<feature type="transmembrane region" description="Helical" evidence="8">
    <location>
        <begin position="382"/>
        <end position="399"/>
    </location>
</feature>
<evidence type="ECO:0000256" key="3">
    <source>
        <dbReference type="ARBA" id="ARBA00020150"/>
    </source>
</evidence>
<feature type="transmembrane region" description="Helical" evidence="8">
    <location>
        <begin position="212"/>
        <end position="234"/>
    </location>
</feature>
<dbReference type="RefSeq" id="WP_242166067.1">
    <property type="nucleotide sequence ID" value="NZ_JAJMLW010000003.1"/>
</dbReference>
<feature type="transmembrane region" description="Helical" evidence="8">
    <location>
        <begin position="356"/>
        <end position="375"/>
    </location>
</feature>
<evidence type="ECO:0000256" key="9">
    <source>
        <dbReference type="SAM" id="SignalP"/>
    </source>
</evidence>
<feature type="transmembrane region" description="Helical" evidence="8">
    <location>
        <begin position="322"/>
        <end position="344"/>
    </location>
</feature>
<evidence type="ECO:0000256" key="6">
    <source>
        <dbReference type="ARBA" id="ARBA00023136"/>
    </source>
</evidence>
<comment type="caution">
    <text evidence="10">The sequence shown here is derived from an EMBL/GenBank/DDBJ whole genome shotgun (WGS) entry which is preliminary data.</text>
</comment>
<evidence type="ECO:0000256" key="1">
    <source>
        <dbReference type="ARBA" id="ARBA00004141"/>
    </source>
</evidence>
<protein>
    <recommendedName>
        <fullName evidence="3">Sodium-dependent dicarboxylate transporter SdcS</fullName>
    </recommendedName>
    <alternativeName>
        <fullName evidence="7">Na(+)/dicarboxylate symporter</fullName>
    </alternativeName>
</protein>
<keyword evidence="4 8" id="KW-0812">Transmembrane</keyword>
<feature type="transmembrane region" description="Helical" evidence="8">
    <location>
        <begin position="82"/>
        <end position="100"/>
    </location>
</feature>
<dbReference type="EMBL" id="JAJMLW010000003">
    <property type="protein sequence ID" value="MCI2242623.1"/>
    <property type="molecule type" value="Genomic_DNA"/>
</dbReference>
<feature type="transmembrane region" description="Helical" evidence="8">
    <location>
        <begin position="168"/>
        <end position="192"/>
    </location>
</feature>
<keyword evidence="11" id="KW-1185">Reference proteome</keyword>
<dbReference type="PANTHER" id="PTHR10283:SF82">
    <property type="entry name" value="SOLUTE CARRIER FAMILY 13 MEMBER 2"/>
    <property type="match status" value="1"/>
</dbReference>
<evidence type="ECO:0000256" key="5">
    <source>
        <dbReference type="ARBA" id="ARBA00022989"/>
    </source>
</evidence>
<feature type="signal peptide" evidence="9">
    <location>
        <begin position="1"/>
        <end position="19"/>
    </location>
</feature>
<dbReference type="PANTHER" id="PTHR10283">
    <property type="entry name" value="SOLUTE CARRIER FAMILY 13 MEMBER"/>
    <property type="match status" value="1"/>
</dbReference>
<comment type="subcellular location">
    <subcellularLocation>
        <location evidence="1">Membrane</location>
        <topology evidence="1">Multi-pass membrane protein</topology>
    </subcellularLocation>
</comment>
<accession>A0ABS9WIB1</accession>
<feature type="transmembrane region" description="Helical" evidence="8">
    <location>
        <begin position="57"/>
        <end position="76"/>
    </location>
</feature>
<sequence>MNCLAKRVGFALIAAAVLAAFAFAPVPAGLDRPGMLALGLTLFNITLWMGNVVPKPIAGLLVMILLPVLGVTASLGATIKDFISSVFFFLLAAFAIAAMVRNSDLPQRLMGLLLRWFKGSSRLIVLAYMLASAIISTVMSDLAACALFAAVVLAVFENPDLGLRFDKRFMKCVMIGVPIGSLAGGIATPIGSSSNFTMLELLFQTNGMEVSFFQWMVVGVPIAVISVLAGWAALCVTFRPAPLTCEEMDALRSACGHLGPLTAKEWKTIALVTAMFVLWILTSYLPGLDSTMVAMIGMVVMFVPAMDLLTWDEYSREVPWDLVIMLGCLMALASALLSTGAIDWVANSLLGGTTDWPAFGILFMMGAAIALLRAFVPSGPPIVVMLTPAMVALAVNTGIDPLCVIMTMSIWAQITFLIPAIDALYLITYQRGHYTIFDVLKFGVPLTVVLLVVFTAILPPLVSLAEVL</sequence>
<feature type="transmembrane region" description="Helical" evidence="8">
    <location>
        <begin position="268"/>
        <end position="286"/>
    </location>
</feature>
<feature type="chain" id="PRO_5047293748" description="Sodium-dependent dicarboxylate transporter SdcS" evidence="9">
    <location>
        <begin position="20"/>
        <end position="468"/>
    </location>
</feature>
<evidence type="ECO:0000256" key="2">
    <source>
        <dbReference type="ARBA" id="ARBA00006772"/>
    </source>
</evidence>
<feature type="transmembrane region" description="Helical" evidence="8">
    <location>
        <begin position="292"/>
        <end position="310"/>
    </location>
</feature>
<gene>
    <name evidence="10" type="ORF">LPT13_09695</name>
</gene>
<name>A0ABS9WIB1_9ACTN</name>
<dbReference type="Proteomes" id="UP001430755">
    <property type="component" value="Unassembled WGS sequence"/>
</dbReference>